<dbReference type="GO" id="GO:0008017">
    <property type="term" value="F:microtubule binding"/>
    <property type="evidence" value="ECO:0007669"/>
    <property type="project" value="TreeGrafter"/>
</dbReference>
<dbReference type="GO" id="GO:0031122">
    <property type="term" value="P:cytoplasmic microtubule organization"/>
    <property type="evidence" value="ECO:0007669"/>
    <property type="project" value="TreeGrafter"/>
</dbReference>
<evidence type="ECO:0000256" key="2">
    <source>
        <dbReference type="ARBA" id="ARBA00022490"/>
    </source>
</evidence>
<dbReference type="Gene3D" id="1.10.418.10">
    <property type="entry name" value="Calponin-like domain"/>
    <property type="match status" value="1"/>
</dbReference>
<dbReference type="SUPFAM" id="SSF116907">
    <property type="entry name" value="Hook domain"/>
    <property type="match status" value="1"/>
</dbReference>
<dbReference type="Ensembl" id="ENSUPAT00010032550.1">
    <property type="protein sequence ID" value="ENSUPAP00010028592.1"/>
    <property type="gene ID" value="ENSUPAG00010022578.1"/>
</dbReference>
<reference evidence="5" key="1">
    <citation type="submission" date="2025-08" db="UniProtKB">
        <authorList>
            <consortium name="Ensembl"/>
        </authorList>
    </citation>
    <scope>IDENTIFICATION</scope>
</reference>
<dbReference type="PANTHER" id="PTHR18947:SF31">
    <property type="entry name" value="PROTEIN DAPLE"/>
    <property type="match status" value="1"/>
</dbReference>
<keyword evidence="3" id="KW-0175">Coiled coil</keyword>
<reference evidence="5" key="2">
    <citation type="submission" date="2025-09" db="UniProtKB">
        <authorList>
            <consortium name="Ensembl"/>
        </authorList>
    </citation>
    <scope>IDENTIFICATION</scope>
</reference>
<gene>
    <name evidence="5" type="primary">CCDC88C</name>
</gene>
<dbReference type="InterPro" id="IPR043936">
    <property type="entry name" value="HOOK_N"/>
</dbReference>
<dbReference type="GO" id="GO:0030705">
    <property type="term" value="P:cytoskeleton-dependent intracellular transport"/>
    <property type="evidence" value="ECO:0007669"/>
    <property type="project" value="InterPro"/>
</dbReference>
<sequence length="131" mass="14961">MDVTVSELMELFLQSPLVTWVKTFGSFGSGNQDNLSLYMDLVDGILLNQIMLQIDPRPTNQRIHRHVNNDVNLRIQNLTILVRSIKTYYQMTQSWAGCGHERDVNSGFRRGCRAGQSQRHTLVGALWPRCA</sequence>
<evidence type="ECO:0000259" key="4">
    <source>
        <dbReference type="Pfam" id="PF19047"/>
    </source>
</evidence>
<dbReference type="Proteomes" id="UP000694417">
    <property type="component" value="Unplaced"/>
</dbReference>
<evidence type="ECO:0000256" key="1">
    <source>
        <dbReference type="ARBA" id="ARBA00004496"/>
    </source>
</evidence>
<dbReference type="GeneTree" id="ENSGT00940000154785"/>
<keyword evidence="2" id="KW-0963">Cytoplasm</keyword>
<dbReference type="GO" id="GO:0005813">
    <property type="term" value="C:centrosome"/>
    <property type="evidence" value="ECO:0007669"/>
    <property type="project" value="TreeGrafter"/>
</dbReference>
<dbReference type="GO" id="GO:0005737">
    <property type="term" value="C:cytoplasm"/>
    <property type="evidence" value="ECO:0007669"/>
    <property type="project" value="UniProtKB-SubCell"/>
</dbReference>
<evidence type="ECO:0000313" key="5">
    <source>
        <dbReference type="Ensembl" id="ENSUPAP00010028592.1"/>
    </source>
</evidence>
<organism evidence="5 6">
    <name type="scientific">Urocitellus parryii</name>
    <name type="common">Arctic ground squirrel</name>
    <name type="synonym">Spermophilus parryii</name>
    <dbReference type="NCBI Taxonomy" id="9999"/>
    <lineage>
        <taxon>Eukaryota</taxon>
        <taxon>Metazoa</taxon>
        <taxon>Chordata</taxon>
        <taxon>Craniata</taxon>
        <taxon>Vertebrata</taxon>
        <taxon>Euteleostomi</taxon>
        <taxon>Mammalia</taxon>
        <taxon>Eutheria</taxon>
        <taxon>Euarchontoglires</taxon>
        <taxon>Glires</taxon>
        <taxon>Rodentia</taxon>
        <taxon>Sciuromorpha</taxon>
        <taxon>Sciuridae</taxon>
        <taxon>Xerinae</taxon>
        <taxon>Marmotini</taxon>
        <taxon>Urocitellus</taxon>
    </lineage>
</organism>
<evidence type="ECO:0000313" key="6">
    <source>
        <dbReference type="Proteomes" id="UP000694417"/>
    </source>
</evidence>
<comment type="subcellular location">
    <subcellularLocation>
        <location evidence="1">Cytoplasm</location>
    </subcellularLocation>
</comment>
<dbReference type="PANTHER" id="PTHR18947">
    <property type="entry name" value="HOOK PROTEINS"/>
    <property type="match status" value="1"/>
</dbReference>
<dbReference type="GO" id="GO:0051959">
    <property type="term" value="F:dynein light intermediate chain binding"/>
    <property type="evidence" value="ECO:0007669"/>
    <property type="project" value="TreeGrafter"/>
</dbReference>
<evidence type="ECO:0000256" key="3">
    <source>
        <dbReference type="ARBA" id="ARBA00023054"/>
    </source>
</evidence>
<dbReference type="Pfam" id="PF19047">
    <property type="entry name" value="HOOK_N"/>
    <property type="match status" value="1"/>
</dbReference>
<feature type="domain" description="HOOK N-terminal" evidence="4">
    <location>
        <begin position="16"/>
        <end position="90"/>
    </location>
</feature>
<protein>
    <submittedName>
        <fullName evidence="5">Coiled-coil domain containing 88C</fullName>
    </submittedName>
</protein>
<name>A0A8D2IJ59_UROPR</name>
<proteinExistence type="predicted"/>
<dbReference type="AlphaFoldDB" id="A0A8D2IJ59"/>
<accession>A0A8D2IJ59</accession>
<keyword evidence="6" id="KW-1185">Reference proteome</keyword>
<dbReference type="InterPro" id="IPR036872">
    <property type="entry name" value="CH_dom_sf"/>
</dbReference>